<proteinExistence type="predicted"/>
<name>A0A8X6WN39_9ARAC</name>
<accession>A0A8X6WN39</accession>
<organism evidence="2 3">
    <name type="scientific">Trichonephila inaurata madagascariensis</name>
    <dbReference type="NCBI Taxonomy" id="2747483"/>
    <lineage>
        <taxon>Eukaryota</taxon>
        <taxon>Metazoa</taxon>
        <taxon>Ecdysozoa</taxon>
        <taxon>Arthropoda</taxon>
        <taxon>Chelicerata</taxon>
        <taxon>Arachnida</taxon>
        <taxon>Araneae</taxon>
        <taxon>Araneomorphae</taxon>
        <taxon>Entelegynae</taxon>
        <taxon>Araneoidea</taxon>
        <taxon>Nephilidae</taxon>
        <taxon>Trichonephila</taxon>
        <taxon>Trichonephila inaurata</taxon>
    </lineage>
</organism>
<feature type="compositionally biased region" description="Basic residues" evidence="1">
    <location>
        <begin position="15"/>
        <end position="32"/>
    </location>
</feature>
<protein>
    <submittedName>
        <fullName evidence="2">Uncharacterized protein</fullName>
    </submittedName>
</protein>
<feature type="region of interest" description="Disordered" evidence="1">
    <location>
        <begin position="1"/>
        <end position="88"/>
    </location>
</feature>
<comment type="caution">
    <text evidence="2">The sequence shown here is derived from an EMBL/GenBank/DDBJ whole genome shotgun (WGS) entry which is preliminary data.</text>
</comment>
<dbReference type="Proteomes" id="UP000886998">
    <property type="component" value="Unassembled WGS sequence"/>
</dbReference>
<evidence type="ECO:0000256" key="1">
    <source>
        <dbReference type="SAM" id="MobiDB-lite"/>
    </source>
</evidence>
<feature type="compositionally biased region" description="Basic and acidic residues" evidence="1">
    <location>
        <begin position="1"/>
        <end position="10"/>
    </location>
</feature>
<evidence type="ECO:0000313" key="3">
    <source>
        <dbReference type="Proteomes" id="UP000886998"/>
    </source>
</evidence>
<dbReference type="EMBL" id="BMAV01000317">
    <property type="protein sequence ID" value="GFY37482.1"/>
    <property type="molecule type" value="Genomic_DNA"/>
</dbReference>
<dbReference type="AlphaFoldDB" id="A0A8X6WN39"/>
<feature type="compositionally biased region" description="Basic and acidic residues" evidence="1">
    <location>
        <begin position="76"/>
        <end position="88"/>
    </location>
</feature>
<reference evidence="2" key="1">
    <citation type="submission" date="2020-08" db="EMBL/GenBank/DDBJ databases">
        <title>Multicomponent nature underlies the extraordinary mechanical properties of spider dragline silk.</title>
        <authorList>
            <person name="Kono N."/>
            <person name="Nakamura H."/>
            <person name="Mori M."/>
            <person name="Yoshida Y."/>
            <person name="Ohtoshi R."/>
            <person name="Malay A.D."/>
            <person name="Moran D.A.P."/>
            <person name="Tomita M."/>
            <person name="Numata K."/>
            <person name="Arakawa K."/>
        </authorList>
    </citation>
    <scope>NUCLEOTIDE SEQUENCE</scope>
</reference>
<gene>
    <name evidence="2" type="ORF">TNIN_277001</name>
</gene>
<evidence type="ECO:0000313" key="2">
    <source>
        <dbReference type="EMBL" id="GFY37482.1"/>
    </source>
</evidence>
<keyword evidence="3" id="KW-1185">Reference proteome</keyword>
<sequence length="88" mass="10241">MDKRTNKFRQEVTGCKRKTPSSRSGRPQRKRNKGPERQVYKRGVPSSINSNGPFRKKIRQAETSLQQREIGPYNLRPRDKVDKEAGSR</sequence>